<dbReference type="PANTHER" id="PTHR39069">
    <property type="entry name" value="ECDYSONE-INDUCIBLE GENE E1, ISOFORM A"/>
    <property type="match status" value="1"/>
</dbReference>
<proteinExistence type="predicted"/>
<dbReference type="Pfam" id="PF01683">
    <property type="entry name" value="EB"/>
    <property type="match status" value="4"/>
</dbReference>
<feature type="domain" description="EB" evidence="1">
    <location>
        <begin position="107"/>
        <end position="156"/>
    </location>
</feature>
<dbReference type="InterPro" id="IPR006149">
    <property type="entry name" value="EB_dom"/>
</dbReference>
<dbReference type="SUPFAM" id="SSF57196">
    <property type="entry name" value="EGF/Laminin"/>
    <property type="match status" value="1"/>
</dbReference>
<reference evidence="3" key="1">
    <citation type="submission" date="2024-02" db="UniProtKB">
        <authorList>
            <consortium name="WormBaseParasite"/>
        </authorList>
    </citation>
    <scope>IDENTIFICATION</scope>
</reference>
<protein>
    <submittedName>
        <fullName evidence="3">EB domain-containing protein</fullName>
    </submittedName>
</protein>
<dbReference type="WBParaSite" id="MBELARI_LOCUS4395">
    <property type="protein sequence ID" value="MBELARI_LOCUS4395"/>
    <property type="gene ID" value="MBELARI_LOCUS4395"/>
</dbReference>
<dbReference type="Proteomes" id="UP000887575">
    <property type="component" value="Unassembled WGS sequence"/>
</dbReference>
<feature type="domain" description="EB" evidence="1">
    <location>
        <begin position="331"/>
        <end position="382"/>
    </location>
</feature>
<sequence>MILRYPIFVILSYYSTTIIANEAFSPCNGKSQLGGVCDMNADCEHKGSICLRGRCRCHPHYMEALDEKGRNPRCKSLPSKIGAACVAKCREPLFCRNGECHCVQRGATRIQGSECTTTSRVGDRCSRHYDCTAPFSACLNSTCVCISGTIQQGSRCVAAANCPLGGLPGQTCVRKTSPYMVHNLPPDQDNCPPGQICVTPSDSPIGHCCPISCPLSSHSDPHYSCDPTASSTDRCPNDTHFCHMLSDGGFSFAICCRRPCHSMAPNALFANNACIPRSQLNGACFSDAQCGGAEGMHCVQGQCECLSGFHPSVDTLTHPLKNPSNGCTRDCTQESLSRDTSCMKTSTLGGQCFIQQQCPPSSGCYRGRCLCRCGFEQVGNKCVPLPPPSTTTAAPSLNVPGLPKGNDLLQFFGDLFGAGAPAG</sequence>
<dbReference type="PANTHER" id="PTHR39069:SF1">
    <property type="entry name" value="ECDYSONE-INDUCIBLE GENE E1, ISOFORM A"/>
    <property type="match status" value="1"/>
</dbReference>
<name>A0AAF3FBR6_9BILA</name>
<feature type="domain" description="EB" evidence="1">
    <location>
        <begin position="266"/>
        <end position="312"/>
    </location>
</feature>
<keyword evidence="2" id="KW-1185">Reference proteome</keyword>
<evidence type="ECO:0000313" key="3">
    <source>
        <dbReference type="WBParaSite" id="MBELARI_LOCUS4395"/>
    </source>
</evidence>
<organism evidence="2 3">
    <name type="scientific">Mesorhabditis belari</name>
    <dbReference type="NCBI Taxonomy" id="2138241"/>
    <lineage>
        <taxon>Eukaryota</taxon>
        <taxon>Metazoa</taxon>
        <taxon>Ecdysozoa</taxon>
        <taxon>Nematoda</taxon>
        <taxon>Chromadorea</taxon>
        <taxon>Rhabditida</taxon>
        <taxon>Rhabditina</taxon>
        <taxon>Rhabditomorpha</taxon>
        <taxon>Rhabditoidea</taxon>
        <taxon>Rhabditidae</taxon>
        <taxon>Mesorhabditinae</taxon>
        <taxon>Mesorhabditis</taxon>
    </lineage>
</organism>
<evidence type="ECO:0000313" key="2">
    <source>
        <dbReference type="Proteomes" id="UP000887575"/>
    </source>
</evidence>
<dbReference type="AlphaFoldDB" id="A0AAF3FBR6"/>
<evidence type="ECO:0000259" key="1">
    <source>
        <dbReference type="Pfam" id="PF01683"/>
    </source>
</evidence>
<feature type="domain" description="EB" evidence="1">
    <location>
        <begin position="26"/>
        <end position="63"/>
    </location>
</feature>
<accession>A0AAF3FBR6</accession>